<dbReference type="RefSeq" id="WP_248391953.1">
    <property type="nucleotide sequence ID" value="NZ_CP096203.1"/>
</dbReference>
<gene>
    <name evidence="3" type="ORF">M0D58_17025</name>
</gene>
<dbReference type="Pfam" id="PF18962">
    <property type="entry name" value="Por_Secre_tail"/>
    <property type="match status" value="1"/>
</dbReference>
<protein>
    <submittedName>
        <fullName evidence="3">Choice-of-anchor J domain-containing protein</fullName>
    </submittedName>
</protein>
<dbReference type="NCBIfam" id="TIGR04183">
    <property type="entry name" value="Por_Secre_tail"/>
    <property type="match status" value="1"/>
</dbReference>
<sequence length="625" mass="65049">MMAFGIGASAQITVSESFEGSTLPTGWISTITGSGFSSAPSGYGTLAGTACAGTNAVYKNIYGTTYTSWYMTYSSTASNATALNYSFKYLAKGYSTTGDINGSVAADYSVDGGTTWNNLLTPVTLNSPNATPIPCTTVSGTIPAGTIPAGANFKFRLKSTSATNGDFYMGFDNVVLSQAATTAPNCVAISSPANAATGISLTPTITWPAAAGASSYVINMGTTPGGTQVMAGMDVGNTTSYTVPAATLAYSTMYYITIIPKNSFGLATGCTETSFTTLVIPCPTVTAPAAGATGISVTPTITWTALSGAAGYKLSVGTTSGGTDILNNLDVGNVTSYTFASALMSGTKYYYKLNSYSSTSNSLSCTERNFTTLCSAVASVPYTLDFEGLTTPSLPNCSLAINAGTGNNWVTASAPTDCPGFTTKVLQYGYDSFSAANAWFFTQGINLTGGTQYTITYKYGNNSTTYTEKLKVAYGNSAAVAAMTNVLADYPSINDKVSHSASVNFTPTTSGTYYFGFNAYSAADQFNLYLDDINITATAVLATSEINDIAKNNIKVYPNPFSEVLNISDASDVKNVLITDVSGRVLKTIANPGKELHLGDLKQGMYLVTLEMKDGSKQTIKAIKK</sequence>
<dbReference type="InterPro" id="IPR036116">
    <property type="entry name" value="FN3_sf"/>
</dbReference>
<dbReference type="NCBIfam" id="NF038128">
    <property type="entry name" value="choice_anch_J"/>
    <property type="match status" value="1"/>
</dbReference>
<keyword evidence="1" id="KW-0732">Signal</keyword>
<reference evidence="3" key="1">
    <citation type="submission" date="2022-04" db="EMBL/GenBank/DDBJ databases">
        <title>Evolutionary, genomic, and biogeographic characterization of Chryseobacterium nepalense represented by a plastic-degrading bacterium AC3.</title>
        <authorList>
            <person name="Yin Z."/>
            <person name="Liu X."/>
            <person name="Wang D."/>
            <person name="Xie Z."/>
        </authorList>
    </citation>
    <scope>NUCLEOTIDE SEQUENCE</scope>
    <source>
        <strain evidence="3">AC3</strain>
    </source>
</reference>
<dbReference type="Gene3D" id="2.60.40.10">
    <property type="entry name" value="Immunoglobulins"/>
    <property type="match status" value="2"/>
</dbReference>
<dbReference type="EMBL" id="CP096203">
    <property type="protein sequence ID" value="UPQ75738.1"/>
    <property type="molecule type" value="Genomic_DNA"/>
</dbReference>
<feature type="domain" description="Secretion system C-terminal sorting" evidence="2">
    <location>
        <begin position="556"/>
        <end position="618"/>
    </location>
</feature>
<dbReference type="InterPro" id="IPR013783">
    <property type="entry name" value="Ig-like_fold"/>
</dbReference>
<dbReference type="Gene3D" id="2.60.120.260">
    <property type="entry name" value="Galactose-binding domain-like"/>
    <property type="match status" value="1"/>
</dbReference>
<name>A0ABY4K4L8_9FLAO</name>
<dbReference type="Proteomes" id="UP000830552">
    <property type="component" value="Chromosome"/>
</dbReference>
<evidence type="ECO:0000256" key="1">
    <source>
        <dbReference type="ARBA" id="ARBA00022729"/>
    </source>
</evidence>
<evidence type="ECO:0000313" key="3">
    <source>
        <dbReference type="EMBL" id="UPQ75738.1"/>
    </source>
</evidence>
<organism evidence="3 4">
    <name type="scientific">Chryseobacterium nepalense</name>
    <dbReference type="NCBI Taxonomy" id="1854498"/>
    <lineage>
        <taxon>Bacteria</taxon>
        <taxon>Pseudomonadati</taxon>
        <taxon>Bacteroidota</taxon>
        <taxon>Flavobacteriia</taxon>
        <taxon>Flavobacteriales</taxon>
        <taxon>Weeksellaceae</taxon>
        <taxon>Chryseobacterium group</taxon>
        <taxon>Chryseobacterium</taxon>
    </lineage>
</organism>
<proteinExistence type="predicted"/>
<keyword evidence="4" id="KW-1185">Reference proteome</keyword>
<dbReference type="InterPro" id="IPR026444">
    <property type="entry name" value="Secre_tail"/>
</dbReference>
<accession>A0ABY4K4L8</accession>
<dbReference type="Gene3D" id="2.60.120.200">
    <property type="match status" value="1"/>
</dbReference>
<evidence type="ECO:0000259" key="2">
    <source>
        <dbReference type="Pfam" id="PF18962"/>
    </source>
</evidence>
<dbReference type="SUPFAM" id="SSF49265">
    <property type="entry name" value="Fibronectin type III"/>
    <property type="match status" value="1"/>
</dbReference>
<evidence type="ECO:0000313" key="4">
    <source>
        <dbReference type="Proteomes" id="UP000830552"/>
    </source>
</evidence>